<dbReference type="EMBL" id="AODQ01000045">
    <property type="protein sequence ID" value="EMR02787.1"/>
    <property type="molecule type" value="Genomic_DNA"/>
</dbReference>
<sequence length="297" mass="34777">MTTGFFEFEGAKLHWWRWGMGPKSLLAFHGFGQHGQYFSPFARVLGSQYSVWSFDLFFHGQSVWPEPNQPLTPALWHRLIRAFLEQQGIGRFELAGYSMGGKFVLATLEAAAPQIDRMYLIAPDGIRTSFWYSMATYPIWARTFFRSLVDKPEPFYKLISGLERYKLMDKGILRFADWHMSNPDKRRKVYNSWTVFSPLRFNMRRIADLLVEQQIALEMYLGRYDRIMTPQGMQSLLRHLPHYRLEVLNTGHNGLIEAVARLIEEELRRGTRQQNYEQGGMKDQAFDEPKKGFGLRS</sequence>
<dbReference type="SUPFAM" id="SSF53474">
    <property type="entry name" value="alpha/beta-Hydrolases"/>
    <property type="match status" value="1"/>
</dbReference>
<dbReference type="PANTHER" id="PTHR43194">
    <property type="entry name" value="HYDROLASE ALPHA/BETA FOLD FAMILY"/>
    <property type="match status" value="1"/>
</dbReference>
<dbReference type="PANTHER" id="PTHR43194:SF2">
    <property type="entry name" value="PEROXISOMAL MEMBRANE PROTEIN LPX1"/>
    <property type="match status" value="1"/>
</dbReference>
<dbReference type="InterPro" id="IPR000073">
    <property type="entry name" value="AB_hydrolase_1"/>
</dbReference>
<evidence type="ECO:0000259" key="2">
    <source>
        <dbReference type="Pfam" id="PF12697"/>
    </source>
</evidence>
<feature type="domain" description="AB hydrolase-1" evidence="2">
    <location>
        <begin position="27"/>
        <end position="261"/>
    </location>
</feature>
<feature type="region of interest" description="Disordered" evidence="1">
    <location>
        <begin position="273"/>
        <end position="297"/>
    </location>
</feature>
<dbReference type="InterPro" id="IPR050228">
    <property type="entry name" value="Carboxylesterase_BioH"/>
</dbReference>
<keyword evidence="3" id="KW-0808">Transferase</keyword>
<dbReference type="Gene3D" id="3.40.50.1820">
    <property type="entry name" value="alpha/beta hydrolase"/>
    <property type="match status" value="1"/>
</dbReference>
<protein>
    <submittedName>
        <fullName evidence="3">Acetoin dehydrogenase E2 subunit dihydrolipoyllysine-residue acetyltransferase</fullName>
    </submittedName>
</protein>
<dbReference type="InterPro" id="IPR029058">
    <property type="entry name" value="AB_hydrolase_fold"/>
</dbReference>
<accession>M7N697</accession>
<dbReference type="STRING" id="1279009.ADICEAN_02062"/>
<dbReference type="Pfam" id="PF12697">
    <property type="entry name" value="Abhydrolase_6"/>
    <property type="match status" value="1"/>
</dbReference>
<name>M7N697_9BACT</name>
<organism evidence="3 4">
    <name type="scientific">Cesiribacter andamanensis AMV16</name>
    <dbReference type="NCBI Taxonomy" id="1279009"/>
    <lineage>
        <taxon>Bacteria</taxon>
        <taxon>Pseudomonadati</taxon>
        <taxon>Bacteroidota</taxon>
        <taxon>Cytophagia</taxon>
        <taxon>Cytophagales</taxon>
        <taxon>Cesiribacteraceae</taxon>
        <taxon>Cesiribacter</taxon>
    </lineage>
</organism>
<dbReference type="AlphaFoldDB" id="M7N697"/>
<comment type="caution">
    <text evidence="3">The sequence shown here is derived from an EMBL/GenBank/DDBJ whole genome shotgun (WGS) entry which is preliminary data.</text>
</comment>
<dbReference type="Proteomes" id="UP000011910">
    <property type="component" value="Unassembled WGS sequence"/>
</dbReference>
<proteinExistence type="predicted"/>
<reference evidence="3 4" key="1">
    <citation type="journal article" date="2013" name="Genome Announc.">
        <title>Draft Genome Sequence of Cesiribacter andamanensis Strain AMV16T, Isolated from a Soil Sample from a Mud Volcano in the Andaman Islands, India.</title>
        <authorList>
            <person name="Shivaji S."/>
            <person name="Ara S."/>
            <person name="Begum Z."/>
            <person name="Srinivas T.N."/>
            <person name="Singh A."/>
            <person name="Kumar Pinnaka A."/>
        </authorList>
    </citation>
    <scope>NUCLEOTIDE SEQUENCE [LARGE SCALE GENOMIC DNA]</scope>
    <source>
        <strain evidence="3 4">AMV16</strain>
    </source>
</reference>
<dbReference type="GO" id="GO:0016740">
    <property type="term" value="F:transferase activity"/>
    <property type="evidence" value="ECO:0007669"/>
    <property type="project" value="UniProtKB-KW"/>
</dbReference>
<dbReference type="eggNOG" id="COG2267">
    <property type="taxonomic scope" value="Bacteria"/>
</dbReference>
<gene>
    <name evidence="3" type="ORF">ADICEAN_02062</name>
</gene>
<dbReference type="OrthoDB" id="975949at2"/>
<keyword evidence="4" id="KW-1185">Reference proteome</keyword>
<evidence type="ECO:0000313" key="4">
    <source>
        <dbReference type="Proteomes" id="UP000011910"/>
    </source>
</evidence>
<evidence type="ECO:0000313" key="3">
    <source>
        <dbReference type="EMBL" id="EMR02787.1"/>
    </source>
</evidence>
<dbReference type="RefSeq" id="WP_009195455.1">
    <property type="nucleotide sequence ID" value="NZ_AODQ01000045.1"/>
</dbReference>
<evidence type="ECO:0000256" key="1">
    <source>
        <dbReference type="SAM" id="MobiDB-lite"/>
    </source>
</evidence>